<protein>
    <submittedName>
        <fullName evidence="2">10170_t:CDS:1</fullName>
    </submittedName>
</protein>
<dbReference type="EMBL" id="CAJVPZ010007750">
    <property type="protein sequence ID" value="CAG8590070.1"/>
    <property type="molecule type" value="Genomic_DNA"/>
</dbReference>
<comment type="caution">
    <text evidence="2">The sequence shown here is derived from an EMBL/GenBank/DDBJ whole genome shotgun (WGS) entry which is preliminary data.</text>
</comment>
<dbReference type="AlphaFoldDB" id="A0A9N9C437"/>
<feature type="compositionally biased region" description="Basic and acidic residues" evidence="1">
    <location>
        <begin position="1"/>
        <end position="10"/>
    </location>
</feature>
<feature type="non-terminal residue" evidence="2">
    <location>
        <position position="52"/>
    </location>
</feature>
<evidence type="ECO:0000256" key="1">
    <source>
        <dbReference type="SAM" id="MobiDB-lite"/>
    </source>
</evidence>
<accession>A0A9N9C437</accession>
<dbReference type="Proteomes" id="UP000789396">
    <property type="component" value="Unassembled WGS sequence"/>
</dbReference>
<proteinExistence type="predicted"/>
<organism evidence="2 3">
    <name type="scientific">Racocetra fulgida</name>
    <dbReference type="NCBI Taxonomy" id="60492"/>
    <lineage>
        <taxon>Eukaryota</taxon>
        <taxon>Fungi</taxon>
        <taxon>Fungi incertae sedis</taxon>
        <taxon>Mucoromycota</taxon>
        <taxon>Glomeromycotina</taxon>
        <taxon>Glomeromycetes</taxon>
        <taxon>Diversisporales</taxon>
        <taxon>Gigasporaceae</taxon>
        <taxon>Racocetra</taxon>
    </lineage>
</organism>
<reference evidence="2" key="1">
    <citation type="submission" date="2021-06" db="EMBL/GenBank/DDBJ databases">
        <authorList>
            <person name="Kallberg Y."/>
            <person name="Tangrot J."/>
            <person name="Rosling A."/>
        </authorList>
    </citation>
    <scope>NUCLEOTIDE SEQUENCE</scope>
    <source>
        <strain evidence="2">IN212</strain>
    </source>
</reference>
<evidence type="ECO:0000313" key="3">
    <source>
        <dbReference type="Proteomes" id="UP000789396"/>
    </source>
</evidence>
<name>A0A9N9C437_9GLOM</name>
<evidence type="ECO:0000313" key="2">
    <source>
        <dbReference type="EMBL" id="CAG8590070.1"/>
    </source>
</evidence>
<gene>
    <name evidence="2" type="ORF">RFULGI_LOCUS6194</name>
</gene>
<sequence length="52" mass="6038">MCSNRQEEYTAHIQSDGHPLEEPTLLDEPNSPLDKTHAQPPWDQLLQHMMNL</sequence>
<feature type="region of interest" description="Disordered" evidence="1">
    <location>
        <begin position="1"/>
        <end position="41"/>
    </location>
</feature>
<keyword evidence="3" id="KW-1185">Reference proteome</keyword>